<keyword evidence="8" id="KW-0963">Cytoplasm</keyword>
<dbReference type="Proteomes" id="UP000094527">
    <property type="component" value="Unassembled WGS sequence"/>
</dbReference>
<dbReference type="GO" id="GO:0008270">
    <property type="term" value="F:zinc ion binding"/>
    <property type="evidence" value="ECO:0007669"/>
    <property type="project" value="UniProtKB-KW"/>
</dbReference>
<evidence type="ECO:0000313" key="22">
    <source>
        <dbReference type="EMBL" id="ODM89860.1"/>
    </source>
</evidence>
<dbReference type="Pfam" id="PF01096">
    <property type="entry name" value="Zn_ribbon_TFIIS"/>
    <property type="match status" value="1"/>
</dbReference>
<dbReference type="GO" id="GO:0061710">
    <property type="term" value="F:L-threonylcarbamoyladenylate synthase"/>
    <property type="evidence" value="ECO:0007669"/>
    <property type="project" value="UniProtKB-EC"/>
</dbReference>
<dbReference type="GO" id="GO:0005886">
    <property type="term" value="C:plasma membrane"/>
    <property type="evidence" value="ECO:0007669"/>
    <property type="project" value="UniProtKB-SubCell"/>
</dbReference>
<evidence type="ECO:0000256" key="1">
    <source>
        <dbReference type="ARBA" id="ARBA00004173"/>
    </source>
</evidence>
<dbReference type="PANTHER" id="PTHR17490:SF10">
    <property type="entry name" value="THREONYLCARBAMOYL-AMP SYNTHASE"/>
    <property type="match status" value="1"/>
</dbReference>
<evidence type="ECO:0000256" key="7">
    <source>
        <dbReference type="ARBA" id="ARBA00022475"/>
    </source>
</evidence>
<keyword evidence="12" id="KW-0862">Zinc</keyword>
<dbReference type="GO" id="GO:0005739">
    <property type="term" value="C:mitochondrion"/>
    <property type="evidence" value="ECO:0007669"/>
    <property type="project" value="UniProtKB-SubCell"/>
</dbReference>
<evidence type="ECO:0000313" key="23">
    <source>
        <dbReference type="Proteomes" id="UP000094527"/>
    </source>
</evidence>
<protein>
    <recommendedName>
        <fullName evidence="6">Threonylcarbamoyl-AMP synthase</fullName>
        <ecNumber evidence="5">2.7.7.87</ecNumber>
    </recommendedName>
</protein>
<evidence type="ECO:0000256" key="8">
    <source>
        <dbReference type="ARBA" id="ARBA00022490"/>
    </source>
</evidence>
<evidence type="ECO:0000256" key="11">
    <source>
        <dbReference type="ARBA" id="ARBA00022771"/>
    </source>
</evidence>
<organism evidence="22 23">
    <name type="scientific">Orchesella cincta</name>
    <name type="common">Springtail</name>
    <name type="synonym">Podura cincta</name>
    <dbReference type="NCBI Taxonomy" id="48709"/>
    <lineage>
        <taxon>Eukaryota</taxon>
        <taxon>Metazoa</taxon>
        <taxon>Ecdysozoa</taxon>
        <taxon>Arthropoda</taxon>
        <taxon>Hexapoda</taxon>
        <taxon>Collembola</taxon>
        <taxon>Entomobryomorpha</taxon>
        <taxon>Entomobryoidea</taxon>
        <taxon>Orchesellidae</taxon>
        <taxon>Orchesellinae</taxon>
        <taxon>Orchesella</taxon>
    </lineage>
</organism>
<dbReference type="Gene3D" id="2.20.25.10">
    <property type="match status" value="1"/>
</dbReference>
<dbReference type="InterPro" id="IPR017945">
    <property type="entry name" value="DHBP_synth_RibB-like_a/b_dom"/>
</dbReference>
<dbReference type="FunFam" id="3.90.870.10:FF:000007">
    <property type="entry name" value="YrdC N6-threonylcarbamoyltransferase domain containing"/>
    <property type="match status" value="1"/>
</dbReference>
<dbReference type="SUPFAM" id="SSF57783">
    <property type="entry name" value="Zinc beta-ribbon"/>
    <property type="match status" value="1"/>
</dbReference>
<keyword evidence="15" id="KW-0472">Membrane</keyword>
<keyword evidence="11 19" id="KW-0863">Zinc-finger</keyword>
<dbReference type="Gene3D" id="3.90.870.10">
    <property type="entry name" value="DHBP synthase"/>
    <property type="match status" value="1"/>
</dbReference>
<dbReference type="InterPro" id="IPR006070">
    <property type="entry name" value="Sua5-like_dom"/>
</dbReference>
<keyword evidence="10" id="KW-0479">Metal-binding</keyword>
<comment type="subunit">
    <text evidence="18">Interacts with RSC1A1.</text>
</comment>
<dbReference type="EMBL" id="LJIJ01002317">
    <property type="protein sequence ID" value="ODM89860.1"/>
    <property type="molecule type" value="Genomic_DNA"/>
</dbReference>
<keyword evidence="23" id="KW-1185">Reference proteome</keyword>
<dbReference type="CDD" id="cd10509">
    <property type="entry name" value="Zn-ribbon_RPC11"/>
    <property type="match status" value="1"/>
</dbReference>
<gene>
    <name evidence="22" type="ORF">Ocin01_16822</name>
</gene>
<evidence type="ECO:0000256" key="19">
    <source>
        <dbReference type="PROSITE-ProRule" id="PRU00472"/>
    </source>
</evidence>
<keyword evidence="9" id="KW-0808">Transferase</keyword>
<dbReference type="OrthoDB" id="3648309at2759"/>
<comment type="function">
    <text evidence="17">Cytoplasmic and mitochondrial threonylcarbamoyl-AMP synthase required for the formation of a threonylcarbamoyl group on adenosine at position 37 (t(6)A37) in tRNAs that read codons beginning with adenine. Catalyzes the conversion of L-threonine, HCO(3)(-)/CO(2) and ATP to give threonylcarbamoyl-AMP (TC-AMP) as the acyladenylate intermediate, with the release of diphosphate. Participates in t(6)A37 formation in cytoplasmic and mitochondrial tRNAs. May regulate the activity of some transporters.</text>
</comment>
<evidence type="ECO:0000256" key="12">
    <source>
        <dbReference type="ARBA" id="ARBA00022833"/>
    </source>
</evidence>
<keyword evidence="14" id="KW-0496">Mitochondrion</keyword>
<evidence type="ECO:0000256" key="17">
    <source>
        <dbReference type="ARBA" id="ARBA00058524"/>
    </source>
</evidence>
<dbReference type="GO" id="GO:0006450">
    <property type="term" value="P:regulation of translational fidelity"/>
    <property type="evidence" value="ECO:0007669"/>
    <property type="project" value="TreeGrafter"/>
</dbReference>
<dbReference type="SMART" id="SM00440">
    <property type="entry name" value="ZnF_C2C2"/>
    <property type="match status" value="1"/>
</dbReference>
<sequence length="397" mass="43416">MDSPQIILIMDKKFKFCPTCGNLLCLKCASTKGGAGGEEWVRKCKACPYVQPILSKHRYPAYISQEGEGEELDIVESSKADEYRQRTEALCPRCTHKEAFFYQMQTRSADEPMTTFYECCNKQTVISRAKECFFSKRSVFSSPSSSVLQSSPPTAAAASLSSRKMENCNGLSAAGDHPHSFITSITSSNLSSASAQGANIINSGGLIATPDGHPDAQNDSAISKIYEIKGRHCDKPVAICVSEINQIYQWGKVLVPRALLEDLLPGPVTLVFERQPLLNPGLNPNTQLIGIRIPNHQFIRSLAEAHGGPVALTSANFSNCPSTLAVEEFKEMWPYLNAVFDGGRLSSCEKSEAAARAGSTVIDLSSQGHFKIIREGTAYSECVEVLRDKYHLSEVMK</sequence>
<evidence type="ECO:0000256" key="4">
    <source>
        <dbReference type="ARBA" id="ARBA00007663"/>
    </source>
</evidence>
<dbReference type="AlphaFoldDB" id="A0A1D2MA65"/>
<evidence type="ECO:0000256" key="16">
    <source>
        <dbReference type="ARBA" id="ARBA00048366"/>
    </source>
</evidence>
<dbReference type="STRING" id="48709.A0A1D2MA65"/>
<proteinExistence type="inferred from homology"/>
<dbReference type="GO" id="GO:0000049">
    <property type="term" value="F:tRNA binding"/>
    <property type="evidence" value="ECO:0007669"/>
    <property type="project" value="TreeGrafter"/>
</dbReference>
<reference evidence="22 23" key="1">
    <citation type="journal article" date="2016" name="Genome Biol. Evol.">
        <title>Gene Family Evolution Reflects Adaptation to Soil Environmental Stressors in the Genome of the Collembolan Orchesella cincta.</title>
        <authorList>
            <person name="Faddeeva-Vakhrusheva A."/>
            <person name="Derks M.F."/>
            <person name="Anvar S.Y."/>
            <person name="Agamennone V."/>
            <person name="Suring W."/>
            <person name="Smit S."/>
            <person name="van Straalen N.M."/>
            <person name="Roelofs D."/>
        </authorList>
    </citation>
    <scope>NUCLEOTIDE SEQUENCE [LARGE SCALE GENOMIC DNA]</scope>
    <source>
        <tissue evidence="22">Mixed pool</tissue>
    </source>
</reference>
<evidence type="ECO:0000256" key="5">
    <source>
        <dbReference type="ARBA" id="ARBA00012584"/>
    </source>
</evidence>
<dbReference type="Pfam" id="PF01300">
    <property type="entry name" value="Sua5_yciO_yrdC"/>
    <property type="match status" value="1"/>
</dbReference>
<name>A0A1D2MA65_ORCCI</name>
<dbReference type="PROSITE" id="PS51133">
    <property type="entry name" value="ZF_TFIIS_2"/>
    <property type="match status" value="1"/>
</dbReference>
<evidence type="ECO:0000256" key="10">
    <source>
        <dbReference type="ARBA" id="ARBA00022723"/>
    </source>
</evidence>
<accession>A0A1D2MA65</accession>
<comment type="subcellular location">
    <subcellularLocation>
        <location evidence="2">Cell membrane</location>
        <topology evidence="2">Peripheral membrane protein</topology>
    </subcellularLocation>
    <subcellularLocation>
        <location evidence="3">Cytoplasm</location>
    </subcellularLocation>
    <subcellularLocation>
        <location evidence="1">Mitochondrion</location>
    </subcellularLocation>
</comment>
<dbReference type="GO" id="GO:0006351">
    <property type="term" value="P:DNA-templated transcription"/>
    <property type="evidence" value="ECO:0007669"/>
    <property type="project" value="InterPro"/>
</dbReference>
<evidence type="ECO:0000256" key="15">
    <source>
        <dbReference type="ARBA" id="ARBA00023136"/>
    </source>
</evidence>
<dbReference type="SUPFAM" id="SSF55821">
    <property type="entry name" value="YrdC/RibB"/>
    <property type="match status" value="1"/>
</dbReference>
<feature type="domain" description="YrdC-like" evidence="21">
    <location>
        <begin position="191"/>
        <end position="378"/>
    </location>
</feature>
<evidence type="ECO:0000259" key="20">
    <source>
        <dbReference type="PROSITE" id="PS51133"/>
    </source>
</evidence>
<feature type="domain" description="TFIIS-type" evidence="20">
    <location>
        <begin position="87"/>
        <end position="137"/>
    </location>
</feature>
<evidence type="ECO:0000256" key="3">
    <source>
        <dbReference type="ARBA" id="ARBA00004496"/>
    </source>
</evidence>
<dbReference type="GO" id="GO:0003725">
    <property type="term" value="F:double-stranded RNA binding"/>
    <property type="evidence" value="ECO:0007669"/>
    <property type="project" value="InterPro"/>
</dbReference>
<dbReference type="PROSITE" id="PS51163">
    <property type="entry name" value="YRDC"/>
    <property type="match status" value="1"/>
</dbReference>
<dbReference type="PANTHER" id="PTHR17490">
    <property type="entry name" value="SUA5"/>
    <property type="match status" value="1"/>
</dbReference>
<evidence type="ECO:0000259" key="21">
    <source>
        <dbReference type="PROSITE" id="PS51163"/>
    </source>
</evidence>
<comment type="catalytic activity">
    <reaction evidence="16">
        <text>L-threonine + hydrogencarbonate + ATP = L-threonylcarbamoyladenylate + diphosphate + H2O</text>
        <dbReference type="Rhea" id="RHEA:36407"/>
        <dbReference type="ChEBI" id="CHEBI:15377"/>
        <dbReference type="ChEBI" id="CHEBI:17544"/>
        <dbReference type="ChEBI" id="CHEBI:30616"/>
        <dbReference type="ChEBI" id="CHEBI:33019"/>
        <dbReference type="ChEBI" id="CHEBI:57926"/>
        <dbReference type="ChEBI" id="CHEBI:73682"/>
        <dbReference type="EC" id="2.7.7.87"/>
    </reaction>
</comment>
<keyword evidence="13" id="KW-0809">Transit peptide</keyword>
<evidence type="ECO:0000256" key="9">
    <source>
        <dbReference type="ARBA" id="ARBA00022679"/>
    </source>
</evidence>
<evidence type="ECO:0000256" key="6">
    <source>
        <dbReference type="ARBA" id="ARBA00015492"/>
    </source>
</evidence>
<evidence type="ECO:0000256" key="14">
    <source>
        <dbReference type="ARBA" id="ARBA00023128"/>
    </source>
</evidence>
<dbReference type="InterPro" id="IPR001222">
    <property type="entry name" value="Znf_TFIIS"/>
</dbReference>
<dbReference type="EC" id="2.7.7.87" evidence="5"/>
<dbReference type="InterPro" id="IPR034014">
    <property type="entry name" value="Zn_ribbon_RPC11_C"/>
</dbReference>
<evidence type="ECO:0000256" key="13">
    <source>
        <dbReference type="ARBA" id="ARBA00022946"/>
    </source>
</evidence>
<comment type="similarity">
    <text evidence="4">Belongs to the SUA5 family.</text>
</comment>
<evidence type="ECO:0000256" key="2">
    <source>
        <dbReference type="ARBA" id="ARBA00004202"/>
    </source>
</evidence>
<evidence type="ECO:0000256" key="18">
    <source>
        <dbReference type="ARBA" id="ARBA00063146"/>
    </source>
</evidence>
<dbReference type="InterPro" id="IPR050156">
    <property type="entry name" value="TC-AMP_synthase_SUA5"/>
</dbReference>
<comment type="caution">
    <text evidence="22">The sequence shown here is derived from an EMBL/GenBank/DDBJ whole genome shotgun (WGS) entry which is preliminary data.</text>
</comment>
<keyword evidence="7" id="KW-1003">Cell membrane</keyword>